<dbReference type="Proteomes" id="UP000192582">
    <property type="component" value="Unassembled WGS sequence"/>
</dbReference>
<evidence type="ECO:0000313" key="3">
    <source>
        <dbReference type="Proteomes" id="UP000192582"/>
    </source>
</evidence>
<proteinExistence type="predicted"/>
<dbReference type="EMBL" id="FWWU01000004">
    <property type="protein sequence ID" value="SMB79868.1"/>
    <property type="molecule type" value="Genomic_DNA"/>
</dbReference>
<reference evidence="2 3" key="1">
    <citation type="submission" date="2017-04" db="EMBL/GenBank/DDBJ databases">
        <authorList>
            <person name="Afonso C.L."/>
            <person name="Miller P.J."/>
            <person name="Scott M.A."/>
            <person name="Spackman E."/>
            <person name="Goraichik I."/>
            <person name="Dimitrov K.M."/>
            <person name="Suarez D.L."/>
            <person name="Swayne D.E."/>
        </authorList>
    </citation>
    <scope>NUCLEOTIDE SEQUENCE [LARGE SCALE GENOMIC DNA]</scope>
    <source>
        <strain evidence="2 3">KR-140</strain>
    </source>
</reference>
<sequence>MAVVLIVLVLVAVAVAVMVSRSSSKRSKPSSSAPTVSDTPVQRPAAPQVTAAPSRQAAPTALADEDEQVRQEIDPRALAAARAAVTKDVPDEVLSDALQDASPTQLAHLFAAVPADVMAAAIGSGGKKGQEQARPEDLAQLRGAGNAVDDLEIWDFGKND</sequence>
<gene>
    <name evidence="2" type="ORF">SAMN00790413_05347</name>
</gene>
<keyword evidence="3" id="KW-1185">Reference proteome</keyword>
<dbReference type="STRING" id="695939.SAMN00790413_05347"/>
<organism evidence="2 3">
    <name type="scientific">Deinococcus hopiensis KR-140</name>
    <dbReference type="NCBI Taxonomy" id="695939"/>
    <lineage>
        <taxon>Bacteria</taxon>
        <taxon>Thermotogati</taxon>
        <taxon>Deinococcota</taxon>
        <taxon>Deinococci</taxon>
        <taxon>Deinococcales</taxon>
        <taxon>Deinococcaceae</taxon>
        <taxon>Deinococcus</taxon>
    </lineage>
</organism>
<name>A0A1W1UFI7_9DEIO</name>
<dbReference type="AlphaFoldDB" id="A0A1W1UFI7"/>
<feature type="region of interest" description="Disordered" evidence="1">
    <location>
        <begin position="23"/>
        <end position="69"/>
    </location>
</feature>
<evidence type="ECO:0000256" key="1">
    <source>
        <dbReference type="SAM" id="MobiDB-lite"/>
    </source>
</evidence>
<evidence type="ECO:0000313" key="2">
    <source>
        <dbReference type="EMBL" id="SMB79868.1"/>
    </source>
</evidence>
<protein>
    <submittedName>
        <fullName evidence="2">Uncharacterized protein</fullName>
    </submittedName>
</protein>
<dbReference type="RefSeq" id="WP_245808118.1">
    <property type="nucleotide sequence ID" value="NZ_FWWU01000004.1"/>
</dbReference>
<accession>A0A1W1UFI7</accession>